<name>A0ABV0QTW4_9TELE</name>
<comment type="caution">
    <text evidence="2">The sequence shown here is derived from an EMBL/GenBank/DDBJ whole genome shotgun (WGS) entry which is preliminary data.</text>
</comment>
<proteinExistence type="predicted"/>
<gene>
    <name evidence="2" type="ORF">XENOCAPTIV_019659</name>
</gene>
<feature type="compositionally biased region" description="Polar residues" evidence="1">
    <location>
        <begin position="29"/>
        <end position="45"/>
    </location>
</feature>
<feature type="non-terminal residue" evidence="2">
    <location>
        <position position="1"/>
    </location>
</feature>
<dbReference type="Proteomes" id="UP001434883">
    <property type="component" value="Unassembled WGS sequence"/>
</dbReference>
<keyword evidence="3" id="KW-1185">Reference proteome</keyword>
<evidence type="ECO:0000256" key="1">
    <source>
        <dbReference type="SAM" id="MobiDB-lite"/>
    </source>
</evidence>
<organism evidence="2 3">
    <name type="scientific">Xenoophorus captivus</name>
    <dbReference type="NCBI Taxonomy" id="1517983"/>
    <lineage>
        <taxon>Eukaryota</taxon>
        <taxon>Metazoa</taxon>
        <taxon>Chordata</taxon>
        <taxon>Craniata</taxon>
        <taxon>Vertebrata</taxon>
        <taxon>Euteleostomi</taxon>
        <taxon>Actinopterygii</taxon>
        <taxon>Neopterygii</taxon>
        <taxon>Teleostei</taxon>
        <taxon>Neoteleostei</taxon>
        <taxon>Acanthomorphata</taxon>
        <taxon>Ovalentaria</taxon>
        <taxon>Atherinomorphae</taxon>
        <taxon>Cyprinodontiformes</taxon>
        <taxon>Goodeidae</taxon>
        <taxon>Xenoophorus</taxon>
    </lineage>
</organism>
<reference evidence="2 3" key="1">
    <citation type="submission" date="2021-06" db="EMBL/GenBank/DDBJ databases">
        <authorList>
            <person name="Palmer J.M."/>
        </authorList>
    </citation>
    <scope>NUCLEOTIDE SEQUENCE [LARGE SCALE GENOMIC DNA]</scope>
    <source>
        <strain evidence="2 3">XC_2019</strain>
        <tissue evidence="2">Muscle</tissue>
    </source>
</reference>
<dbReference type="EMBL" id="JAHRIN010020984">
    <property type="protein sequence ID" value="MEQ2198861.1"/>
    <property type="molecule type" value="Genomic_DNA"/>
</dbReference>
<accession>A0ABV0QTW4</accession>
<sequence>DFYDLFQWTLLVDSPQKPQCGSLALLAGQKQSHQGSDQQGSMSTAGQQQGGGLRSRRSLVRDKDPGQDMGMEAACWVSPGVLRRLIELPSPPLSRHQLKRLEEHRLVSTYPSCITSLKW</sequence>
<evidence type="ECO:0000313" key="3">
    <source>
        <dbReference type="Proteomes" id="UP001434883"/>
    </source>
</evidence>
<feature type="region of interest" description="Disordered" evidence="1">
    <location>
        <begin position="26"/>
        <end position="71"/>
    </location>
</feature>
<protein>
    <submittedName>
        <fullName evidence="2">Uncharacterized protein</fullName>
    </submittedName>
</protein>
<evidence type="ECO:0000313" key="2">
    <source>
        <dbReference type="EMBL" id="MEQ2198861.1"/>
    </source>
</evidence>